<sequence>MGAGTIADIFESHERGRVFAYYTLGPLLGPAFGPIIGGYLNQGLGWRSNFWFLAIFALCIWIAIFFLLPETSRSFPTQEPTEKQGAQYIEKKAKIRTMNPLRALRLLLYPNIALIVAYVGVLFFFQYLNSAVFTRVYTNQYGLNSGIVGVCYLPYAIGAMIGGNIGGRISDKVYNKRVAKAKEKGEDIYPEMRLSGLVLGYASIIQLLSLVAYGWCIQKEVHFAYGLVCQFLYGSAFMLPNVTATAYIVDSFRKDDASATACNNFVRYVMAGIGSLVSSDLEHAMGDGPLFTFGGATIVLFTINIYFVNRYAKKWAALKKE</sequence>
<dbReference type="PANTHER" id="PTHR23502">
    <property type="entry name" value="MAJOR FACILITATOR SUPERFAMILY"/>
    <property type="match status" value="1"/>
</dbReference>
<keyword evidence="8" id="KW-1185">Reference proteome</keyword>
<dbReference type="PANTHER" id="PTHR23502:SF5">
    <property type="entry name" value="QUINIDINE RESISTANCE PROTEIN 3"/>
    <property type="match status" value="1"/>
</dbReference>
<keyword evidence="4 5" id="KW-0472">Membrane</keyword>
<dbReference type="GO" id="GO:0005886">
    <property type="term" value="C:plasma membrane"/>
    <property type="evidence" value="ECO:0007669"/>
    <property type="project" value="TreeGrafter"/>
</dbReference>
<reference evidence="7" key="1">
    <citation type="journal article" date="2020" name="Microb. Genom.">
        <title>Genetic diversity of clinical and environmental Mucorales isolates obtained from an investigation of mucormycosis cases among solid organ transplant recipients.</title>
        <authorList>
            <person name="Nguyen M.H."/>
            <person name="Kaul D."/>
            <person name="Muto C."/>
            <person name="Cheng S.J."/>
            <person name="Richter R.A."/>
            <person name="Bruno V.M."/>
            <person name="Liu G."/>
            <person name="Beyhan S."/>
            <person name="Sundermann A.J."/>
            <person name="Mounaud S."/>
            <person name="Pasculle A.W."/>
            <person name="Nierman W.C."/>
            <person name="Driscoll E."/>
            <person name="Cumbie R."/>
            <person name="Clancy C.J."/>
            <person name="Dupont C.L."/>
        </authorList>
    </citation>
    <scope>NUCLEOTIDE SEQUENCE</scope>
    <source>
        <strain evidence="7">GL11</strain>
    </source>
</reference>
<evidence type="ECO:0000256" key="1">
    <source>
        <dbReference type="ARBA" id="ARBA00004141"/>
    </source>
</evidence>
<feature type="domain" description="Major facilitator superfamily (MFS) profile" evidence="6">
    <location>
        <begin position="1"/>
        <end position="313"/>
    </location>
</feature>
<evidence type="ECO:0000256" key="4">
    <source>
        <dbReference type="ARBA" id="ARBA00023136"/>
    </source>
</evidence>
<organism evidence="7 8">
    <name type="scientific">Rhizopus oryzae</name>
    <name type="common">Mucormycosis agent</name>
    <name type="synonym">Rhizopus arrhizus var. delemar</name>
    <dbReference type="NCBI Taxonomy" id="64495"/>
    <lineage>
        <taxon>Eukaryota</taxon>
        <taxon>Fungi</taxon>
        <taxon>Fungi incertae sedis</taxon>
        <taxon>Mucoromycota</taxon>
        <taxon>Mucoromycotina</taxon>
        <taxon>Mucoromycetes</taxon>
        <taxon>Mucorales</taxon>
        <taxon>Mucorineae</taxon>
        <taxon>Rhizopodaceae</taxon>
        <taxon>Rhizopus</taxon>
    </lineage>
</organism>
<evidence type="ECO:0000256" key="3">
    <source>
        <dbReference type="ARBA" id="ARBA00022989"/>
    </source>
</evidence>
<feature type="transmembrane region" description="Helical" evidence="5">
    <location>
        <begin position="106"/>
        <end position="127"/>
    </location>
</feature>
<dbReference type="InterPro" id="IPR011701">
    <property type="entry name" value="MFS"/>
</dbReference>
<feature type="transmembrane region" description="Helical" evidence="5">
    <location>
        <begin position="221"/>
        <end position="249"/>
    </location>
</feature>
<comment type="subcellular location">
    <subcellularLocation>
        <location evidence="1">Membrane</location>
        <topology evidence="1">Multi-pass membrane protein</topology>
    </subcellularLocation>
</comment>
<feature type="transmembrane region" description="Helical" evidence="5">
    <location>
        <begin position="147"/>
        <end position="167"/>
    </location>
</feature>
<feature type="transmembrane region" description="Helical" evidence="5">
    <location>
        <begin position="19"/>
        <end position="38"/>
    </location>
</feature>
<dbReference type="InterPro" id="IPR020846">
    <property type="entry name" value="MFS_dom"/>
</dbReference>
<proteinExistence type="predicted"/>
<keyword evidence="3 5" id="KW-1133">Transmembrane helix</keyword>
<evidence type="ECO:0000256" key="5">
    <source>
        <dbReference type="SAM" id="Phobius"/>
    </source>
</evidence>
<dbReference type="EMBL" id="JAANQT010000607">
    <property type="protein sequence ID" value="KAG1309668.1"/>
    <property type="molecule type" value="Genomic_DNA"/>
</dbReference>
<dbReference type="Proteomes" id="UP000716291">
    <property type="component" value="Unassembled WGS sequence"/>
</dbReference>
<feature type="transmembrane region" description="Helical" evidence="5">
    <location>
        <begin position="50"/>
        <end position="68"/>
    </location>
</feature>
<keyword evidence="2 5" id="KW-0812">Transmembrane</keyword>
<dbReference type="SUPFAM" id="SSF103473">
    <property type="entry name" value="MFS general substrate transporter"/>
    <property type="match status" value="1"/>
</dbReference>
<evidence type="ECO:0000256" key="2">
    <source>
        <dbReference type="ARBA" id="ARBA00022692"/>
    </source>
</evidence>
<evidence type="ECO:0000259" key="6">
    <source>
        <dbReference type="PROSITE" id="PS50850"/>
    </source>
</evidence>
<comment type="caution">
    <text evidence="7">The sequence shown here is derived from an EMBL/GenBank/DDBJ whole genome shotgun (WGS) entry which is preliminary data.</text>
</comment>
<dbReference type="Pfam" id="PF07690">
    <property type="entry name" value="MFS_1"/>
    <property type="match status" value="1"/>
</dbReference>
<dbReference type="Gene3D" id="1.20.1250.20">
    <property type="entry name" value="MFS general substrate transporter like domains"/>
    <property type="match status" value="1"/>
</dbReference>
<dbReference type="InterPro" id="IPR036259">
    <property type="entry name" value="MFS_trans_sf"/>
</dbReference>
<accession>A0A9P6XBC3</accession>
<dbReference type="GO" id="GO:0022857">
    <property type="term" value="F:transmembrane transporter activity"/>
    <property type="evidence" value="ECO:0007669"/>
    <property type="project" value="InterPro"/>
</dbReference>
<feature type="transmembrane region" description="Helical" evidence="5">
    <location>
        <begin position="290"/>
        <end position="309"/>
    </location>
</feature>
<evidence type="ECO:0000313" key="7">
    <source>
        <dbReference type="EMBL" id="KAG1309668.1"/>
    </source>
</evidence>
<protein>
    <recommendedName>
        <fullName evidence="6">Major facilitator superfamily (MFS) profile domain-containing protein</fullName>
    </recommendedName>
</protein>
<name>A0A9P6XBC3_RHIOR</name>
<dbReference type="PROSITE" id="PS50850">
    <property type="entry name" value="MFS"/>
    <property type="match status" value="1"/>
</dbReference>
<evidence type="ECO:0000313" key="8">
    <source>
        <dbReference type="Proteomes" id="UP000716291"/>
    </source>
</evidence>
<gene>
    <name evidence="7" type="ORF">G6F64_005133</name>
</gene>
<feature type="transmembrane region" description="Helical" evidence="5">
    <location>
        <begin position="194"/>
        <end position="215"/>
    </location>
</feature>
<dbReference type="AlphaFoldDB" id="A0A9P6XBC3"/>